<accession>A0ACB8F1Q9</accession>
<keyword evidence="2" id="KW-1185">Reference proteome</keyword>
<name>A0ACB8F1Q9_9SAUR</name>
<dbReference type="EMBL" id="CM037618">
    <property type="protein sequence ID" value="KAH7999181.1"/>
    <property type="molecule type" value="Genomic_DNA"/>
</dbReference>
<dbReference type="Proteomes" id="UP000827872">
    <property type="component" value="Linkage Group LG05"/>
</dbReference>
<evidence type="ECO:0000313" key="2">
    <source>
        <dbReference type="Proteomes" id="UP000827872"/>
    </source>
</evidence>
<sequence length="234" mass="25978">MGTDVLLQLFSGTTGLAPPLARAGLSILMAVRLAALAVGTRSLWRDEMGDLICNSTASCRLVCFDASFPVSPFTLFLLQAAFVSAHGLACSFLWRPPDSQGKGWLCRKTQQLRLHVLAVLARMLLEGIFLVTFHALYGHYPQLLRCPASKLCPNIVVCAIQNARWKDAFDFFMAGTSWTAVAICLTVYSLLQDSFEVRMYQLGAGVEVPPPDKRIALSVWKYFVFLWNCRTHGR</sequence>
<protein>
    <submittedName>
        <fullName evidence="1">Uncharacterized protein</fullName>
    </submittedName>
</protein>
<proteinExistence type="predicted"/>
<evidence type="ECO:0000313" key="1">
    <source>
        <dbReference type="EMBL" id="KAH7999181.1"/>
    </source>
</evidence>
<gene>
    <name evidence="1" type="ORF">K3G42_006087</name>
</gene>
<organism evidence="1 2">
    <name type="scientific">Sphaerodactylus townsendi</name>
    <dbReference type="NCBI Taxonomy" id="933632"/>
    <lineage>
        <taxon>Eukaryota</taxon>
        <taxon>Metazoa</taxon>
        <taxon>Chordata</taxon>
        <taxon>Craniata</taxon>
        <taxon>Vertebrata</taxon>
        <taxon>Euteleostomi</taxon>
        <taxon>Lepidosauria</taxon>
        <taxon>Squamata</taxon>
        <taxon>Bifurcata</taxon>
        <taxon>Gekkota</taxon>
        <taxon>Sphaerodactylidae</taxon>
        <taxon>Sphaerodactylus</taxon>
    </lineage>
</organism>
<comment type="caution">
    <text evidence="1">The sequence shown here is derived from an EMBL/GenBank/DDBJ whole genome shotgun (WGS) entry which is preliminary data.</text>
</comment>
<reference evidence="1" key="1">
    <citation type="submission" date="2021-08" db="EMBL/GenBank/DDBJ databases">
        <title>The first chromosome-level gecko genome reveals the dynamic sex chromosomes of Neotropical dwarf geckos (Sphaerodactylidae: Sphaerodactylus).</title>
        <authorList>
            <person name="Pinto B.J."/>
            <person name="Keating S.E."/>
            <person name="Gamble T."/>
        </authorList>
    </citation>
    <scope>NUCLEOTIDE SEQUENCE</scope>
    <source>
        <strain evidence="1">TG3544</strain>
    </source>
</reference>